<evidence type="ECO:0000313" key="3">
    <source>
        <dbReference type="Proteomes" id="UP000239757"/>
    </source>
</evidence>
<accession>A0A2P5VRX6</accession>
<feature type="compositionally biased region" description="Basic residues" evidence="1">
    <location>
        <begin position="1"/>
        <end position="11"/>
    </location>
</feature>
<feature type="compositionally biased region" description="Basic and acidic residues" evidence="1">
    <location>
        <begin position="18"/>
        <end position="41"/>
    </location>
</feature>
<dbReference type="AlphaFoldDB" id="A0A2P5VRX6"/>
<feature type="region of interest" description="Disordered" evidence="1">
    <location>
        <begin position="1"/>
        <end position="41"/>
    </location>
</feature>
<dbReference type="EMBL" id="KZ671240">
    <property type="protein sequence ID" value="PPR81607.1"/>
    <property type="molecule type" value="Genomic_DNA"/>
</dbReference>
<reference evidence="2 3" key="1">
    <citation type="submission" date="2015-01" db="EMBL/GenBank/DDBJ databases">
        <title>Genome of allotetraploid Gossypium barbadense reveals genomic plasticity and fiber elongation in cotton evolution.</title>
        <authorList>
            <person name="Chen X."/>
            <person name="Liu X."/>
            <person name="Zhao B."/>
            <person name="Zheng H."/>
            <person name="Hu Y."/>
            <person name="Lu G."/>
            <person name="Yang C."/>
            <person name="Chen J."/>
            <person name="Shan C."/>
            <person name="Zhang L."/>
            <person name="Zhou Y."/>
            <person name="Wang L."/>
            <person name="Guo W."/>
            <person name="Bai Y."/>
            <person name="Ruan J."/>
            <person name="Shangguan X."/>
            <person name="Mao Y."/>
            <person name="Jiang J."/>
            <person name="Zhu Y."/>
            <person name="Lei J."/>
            <person name="Kang H."/>
            <person name="Chen S."/>
            <person name="He X."/>
            <person name="Wang R."/>
            <person name="Wang Y."/>
            <person name="Chen J."/>
            <person name="Wang L."/>
            <person name="Yu S."/>
            <person name="Wang B."/>
            <person name="Wei J."/>
            <person name="Song S."/>
            <person name="Lu X."/>
            <person name="Gao Z."/>
            <person name="Gu W."/>
            <person name="Deng X."/>
            <person name="Ma D."/>
            <person name="Wang S."/>
            <person name="Liang W."/>
            <person name="Fang L."/>
            <person name="Cai C."/>
            <person name="Zhu X."/>
            <person name="Zhou B."/>
            <person name="Zhang Y."/>
            <person name="Chen Z."/>
            <person name="Xu S."/>
            <person name="Zhu R."/>
            <person name="Wang S."/>
            <person name="Zhang T."/>
            <person name="Zhao G."/>
        </authorList>
    </citation>
    <scope>NUCLEOTIDE SEQUENCE [LARGE SCALE GENOMIC DNA]</scope>
    <source>
        <strain evidence="3">cv. Xinhai21</strain>
        <tissue evidence="2">Leaf</tissue>
    </source>
</reference>
<sequence length="118" mass="13275">MASYNSKRKSWRIGSNQKVKEQSAETDGEVKGEEMSVNNERGDMKTEIRKIQGHVEVELLWNLQKCSVCESILVESEHVSKEINMGGAAETDIILERALKGRKGHGIGCYRACCRSFK</sequence>
<organism evidence="2 3">
    <name type="scientific">Gossypium barbadense</name>
    <name type="common">Sea Island cotton</name>
    <name type="synonym">Hibiscus barbadensis</name>
    <dbReference type="NCBI Taxonomy" id="3634"/>
    <lineage>
        <taxon>Eukaryota</taxon>
        <taxon>Viridiplantae</taxon>
        <taxon>Streptophyta</taxon>
        <taxon>Embryophyta</taxon>
        <taxon>Tracheophyta</taxon>
        <taxon>Spermatophyta</taxon>
        <taxon>Magnoliopsida</taxon>
        <taxon>eudicotyledons</taxon>
        <taxon>Gunneridae</taxon>
        <taxon>Pentapetalae</taxon>
        <taxon>rosids</taxon>
        <taxon>malvids</taxon>
        <taxon>Malvales</taxon>
        <taxon>Malvaceae</taxon>
        <taxon>Malvoideae</taxon>
        <taxon>Gossypium</taxon>
    </lineage>
</organism>
<proteinExistence type="predicted"/>
<name>A0A2P5VRX6_GOSBA</name>
<evidence type="ECO:0000313" key="2">
    <source>
        <dbReference type="EMBL" id="PPR81607.1"/>
    </source>
</evidence>
<protein>
    <submittedName>
        <fullName evidence="2">Uncharacterized protein</fullName>
    </submittedName>
</protein>
<gene>
    <name evidence="2" type="ORF">GOBAR_AA39106</name>
</gene>
<dbReference type="OrthoDB" id="999103at2759"/>
<dbReference type="Proteomes" id="UP000239757">
    <property type="component" value="Unassembled WGS sequence"/>
</dbReference>
<evidence type="ECO:0000256" key="1">
    <source>
        <dbReference type="SAM" id="MobiDB-lite"/>
    </source>
</evidence>